<evidence type="ECO:0000256" key="1">
    <source>
        <dbReference type="ARBA" id="ARBA00022553"/>
    </source>
</evidence>
<feature type="region of interest" description="Disordered" evidence="7">
    <location>
        <begin position="417"/>
        <end position="656"/>
    </location>
</feature>
<dbReference type="Proteomes" id="UP001221411">
    <property type="component" value="Unassembled WGS sequence"/>
</dbReference>
<keyword evidence="11" id="KW-1185">Reference proteome</keyword>
<evidence type="ECO:0000313" key="11">
    <source>
        <dbReference type="Proteomes" id="UP001221411"/>
    </source>
</evidence>
<protein>
    <submittedName>
        <fullName evidence="10">Response regulator</fullName>
    </submittedName>
</protein>
<evidence type="ECO:0000256" key="7">
    <source>
        <dbReference type="SAM" id="MobiDB-lite"/>
    </source>
</evidence>
<evidence type="ECO:0000256" key="8">
    <source>
        <dbReference type="SAM" id="Phobius"/>
    </source>
</evidence>
<evidence type="ECO:0000256" key="5">
    <source>
        <dbReference type="ARBA" id="ARBA00023163"/>
    </source>
</evidence>
<dbReference type="SMART" id="SM00448">
    <property type="entry name" value="REC"/>
    <property type="match status" value="1"/>
</dbReference>
<dbReference type="InterPro" id="IPR025497">
    <property type="entry name" value="PatA-like_N"/>
</dbReference>
<feature type="region of interest" description="Disordered" evidence="7">
    <location>
        <begin position="686"/>
        <end position="789"/>
    </location>
</feature>
<keyword evidence="8" id="KW-0812">Transmembrane</keyword>
<dbReference type="Gene3D" id="3.40.50.2300">
    <property type="match status" value="1"/>
</dbReference>
<accession>A0ABT5EWS9</accession>
<keyword evidence="2" id="KW-0902">Two-component regulatory system</keyword>
<evidence type="ECO:0000313" key="10">
    <source>
        <dbReference type="EMBL" id="MDC0745270.1"/>
    </source>
</evidence>
<dbReference type="PANTHER" id="PTHR48111">
    <property type="entry name" value="REGULATOR OF RPOS"/>
    <property type="match status" value="1"/>
</dbReference>
<evidence type="ECO:0000256" key="3">
    <source>
        <dbReference type="ARBA" id="ARBA00023015"/>
    </source>
</evidence>
<sequence>MAKQQLLLVDADARSLRVLEVSLKKAGFSVTTAQDGADALSKIELSPPDLILTDTRLPNMDGYALVRRLKENRDWASIPVVFLTSQKSIEDKIRGLELGVEDYLTKPIFVRELIARVNLLIARRTREGIATKQQNQTGGRTRFAGLVSDMGVVDLLQTFEVSRKSGIVHIRYERHDAHIYFREGKVVDATLGRLMGEEAVYRALLWNEGSFEVEFCKVDNVDVIGASTQGLLMEGMRRVDEWGRLLEALPSLTTVFEVNAEELVDRLNEIPDELNGILRLFDGRRDLMAVVDASPFEDLSTLSTISKLYFEGLLVPRVEPSEPPAPLEDAVVGEHGHDEAAPQTAMARSLLGATSSQRAVVPGEPIAPMPGELLFEDPVVPAASSMLLSSAAPVSSRGRGAGAWGGVTSPIRSIGIAPAPESRLNPPRGPETIRQGTPGASVVAGTRSAEEERPPQTRRAGGKGALGVPDRLAADEGEETAPPTTASGRVPGAPPPAASSPEPAAADAAADPTPEEAPEPLKAAETTQRTEREAVALPEPEAAPEETASEAAEAPAEAEAAQQEEAPAEAAEAAQEEAPAAEEAAAAEEATDAAEEAPAEANASDEGAAFPAEEPDAEGAGEPLEEAASAEMARISEPPPSSDVLPIGPSPEQRARQARMMKIVGGVLAVLAALVLIGVVKQQLSGRTETKGTTPAPLPTQVAPAPTPTTTQNAVAPAATTQAPPPAPTPTTTPTTEPTAAPTAEPTAAPSSAPSSQSTSTGKPAGGGDAPASEPAPAPTPADDSGPLPVRIQKAMESGNMGKARQLAKQYTQQSPGSAEAWYLLGAAGGGASAFRKCAEIAGPESARGAECRALAGM</sequence>
<feature type="compositionally biased region" description="Low complexity" evidence="7">
    <location>
        <begin position="549"/>
        <end position="584"/>
    </location>
</feature>
<dbReference type="SUPFAM" id="SSF52172">
    <property type="entry name" value="CheY-like"/>
    <property type="match status" value="1"/>
</dbReference>
<feature type="region of interest" description="Disordered" evidence="7">
    <location>
        <begin position="392"/>
        <end position="411"/>
    </location>
</feature>
<dbReference type="EMBL" id="JAQNDO010000001">
    <property type="protein sequence ID" value="MDC0745270.1"/>
    <property type="molecule type" value="Genomic_DNA"/>
</dbReference>
<evidence type="ECO:0000259" key="9">
    <source>
        <dbReference type="PROSITE" id="PS50110"/>
    </source>
</evidence>
<feature type="transmembrane region" description="Helical" evidence="8">
    <location>
        <begin position="660"/>
        <end position="680"/>
    </location>
</feature>
<keyword evidence="1 6" id="KW-0597">Phosphoprotein</keyword>
<feature type="compositionally biased region" description="Low complexity" evidence="7">
    <location>
        <begin position="499"/>
        <end position="512"/>
    </location>
</feature>
<gene>
    <name evidence="10" type="ORF">POL67_28315</name>
</gene>
<dbReference type="PANTHER" id="PTHR48111:SF1">
    <property type="entry name" value="TWO-COMPONENT RESPONSE REGULATOR ORR33"/>
    <property type="match status" value="1"/>
</dbReference>
<keyword evidence="8" id="KW-0472">Membrane</keyword>
<feature type="domain" description="Response regulatory" evidence="9">
    <location>
        <begin position="5"/>
        <end position="121"/>
    </location>
</feature>
<feature type="compositionally biased region" description="Low complexity" evidence="7">
    <location>
        <begin position="599"/>
        <end position="612"/>
    </location>
</feature>
<keyword evidence="3" id="KW-0805">Transcription regulation</keyword>
<proteinExistence type="predicted"/>
<reference evidence="10 11" key="1">
    <citation type="submission" date="2022-11" db="EMBL/GenBank/DDBJ databases">
        <title>Minimal conservation of predation-associated metabolite biosynthetic gene clusters underscores biosynthetic potential of Myxococcota including descriptions for ten novel species: Archangium lansinium sp. nov., Myxococcus landrumus sp. nov., Nannocystis bai.</title>
        <authorList>
            <person name="Ahearne A."/>
            <person name="Stevens C."/>
            <person name="Dowd S."/>
        </authorList>
    </citation>
    <scope>NUCLEOTIDE SEQUENCE [LARGE SCALE GENOMIC DNA]</scope>
    <source>
        <strain evidence="10 11">RJM3</strain>
    </source>
</reference>
<feature type="compositionally biased region" description="Low complexity" evidence="7">
    <location>
        <begin position="693"/>
        <end position="722"/>
    </location>
</feature>
<dbReference type="Pfam" id="PF14332">
    <property type="entry name" value="DUF4388"/>
    <property type="match status" value="1"/>
</dbReference>
<feature type="modified residue" description="4-aspartylphosphate" evidence="6">
    <location>
        <position position="54"/>
    </location>
</feature>
<dbReference type="InterPro" id="IPR011006">
    <property type="entry name" value="CheY-like_superfamily"/>
</dbReference>
<evidence type="ECO:0000256" key="2">
    <source>
        <dbReference type="ARBA" id="ARBA00023012"/>
    </source>
</evidence>
<feature type="compositionally biased region" description="Low complexity" evidence="7">
    <location>
        <begin position="732"/>
        <end position="761"/>
    </location>
</feature>
<feature type="compositionally biased region" description="Acidic residues" evidence="7">
    <location>
        <begin position="613"/>
        <end position="625"/>
    </location>
</feature>
<dbReference type="InterPro" id="IPR039420">
    <property type="entry name" value="WalR-like"/>
</dbReference>
<dbReference type="Pfam" id="PF00072">
    <property type="entry name" value="Response_reg"/>
    <property type="match status" value="1"/>
</dbReference>
<keyword evidence="4" id="KW-0238">DNA-binding</keyword>
<dbReference type="CDD" id="cd17574">
    <property type="entry name" value="REC_OmpR"/>
    <property type="match status" value="1"/>
</dbReference>
<name>A0ABT5EWS9_9BACT</name>
<feature type="compositionally biased region" description="Acidic residues" evidence="7">
    <location>
        <begin position="585"/>
        <end position="598"/>
    </location>
</feature>
<dbReference type="RefSeq" id="WP_271922588.1">
    <property type="nucleotide sequence ID" value="NZ_JAQNDO010000001.1"/>
</dbReference>
<organism evidence="10 11">
    <name type="scientific">Polyangium mundeleinium</name>
    <dbReference type="NCBI Taxonomy" id="2995306"/>
    <lineage>
        <taxon>Bacteria</taxon>
        <taxon>Pseudomonadati</taxon>
        <taxon>Myxococcota</taxon>
        <taxon>Polyangia</taxon>
        <taxon>Polyangiales</taxon>
        <taxon>Polyangiaceae</taxon>
        <taxon>Polyangium</taxon>
    </lineage>
</organism>
<keyword evidence="8" id="KW-1133">Transmembrane helix</keyword>
<keyword evidence="5" id="KW-0804">Transcription</keyword>
<evidence type="ECO:0000256" key="6">
    <source>
        <dbReference type="PROSITE-ProRule" id="PRU00169"/>
    </source>
</evidence>
<evidence type="ECO:0000256" key="4">
    <source>
        <dbReference type="ARBA" id="ARBA00023125"/>
    </source>
</evidence>
<comment type="caution">
    <text evidence="10">The sequence shown here is derived from an EMBL/GenBank/DDBJ whole genome shotgun (WGS) entry which is preliminary data.</text>
</comment>
<dbReference type="PROSITE" id="PS50110">
    <property type="entry name" value="RESPONSE_REGULATORY"/>
    <property type="match status" value="1"/>
</dbReference>
<dbReference type="InterPro" id="IPR001789">
    <property type="entry name" value="Sig_transdc_resp-reg_receiver"/>
</dbReference>